<evidence type="ECO:0000256" key="1">
    <source>
        <dbReference type="ARBA" id="ARBA00004141"/>
    </source>
</evidence>
<keyword evidence="10" id="KW-1185">Reference proteome</keyword>
<sequence>MAVTFEVVMMHTASIILGFCCLFAYNSFLSSPSYLEHYFQFAAVKSNDNVSTLPDAKTPSFWNNISTWVTVLMMVPMFLMQFAMLSPWVLRQNVQTRMIIGAFFSLVSVLLVPVTAASGGVSEGSAMAVLIIACLLCGAATSALESSLYAFYGALPTRYMTSFVTGGGISGAITSVLRIVISVGLPPTFSGVKASAVIFFTIGMALMVLTIAIVLLLRLSPFVRSYVPDYRRPEDVARCAHTEADQAAEETRLRRLRLDADNVGTPVVQEPIAGAEGIEKSNQNTVAPLQGVAEVAVGDNGEPARSGSDSSCVTSPDSAEATAAEEEEGQTSVIVVVRKIWVMMVCLIADLFTTMVLFPGIGLKAMHVSKKPTTTHGDGTTWGSEAMMPMIVVLMFNVGDAIGRLSINFHCVWAPRSWVPFIVVVRTIVCVIPLALGVCTPKVIDSNANPIVMFLVLGITKGYLIGLTMAYGSSDPRLTPKERGIAGACLCFALLIGMTFGSVVSLIVVTQAL</sequence>
<feature type="transmembrane region" description="Helical" evidence="8">
    <location>
        <begin position="163"/>
        <end position="185"/>
    </location>
</feature>
<dbReference type="EMBL" id="LGTL01000002">
    <property type="protein sequence ID" value="KPA85496.1"/>
    <property type="molecule type" value="Genomic_DNA"/>
</dbReference>
<keyword evidence="3" id="KW-0813">Transport</keyword>
<dbReference type="GeneID" id="26902079"/>
<comment type="similarity">
    <text evidence="2">Belongs to the SLC29A/ENT transporter (TC 2.A.57) family.</text>
</comment>
<dbReference type="OrthoDB" id="46396at2759"/>
<name>A0A0M9G9M3_LEPPY</name>
<dbReference type="AlphaFoldDB" id="A0A0M9G9M3"/>
<comment type="subcellular location">
    <subcellularLocation>
        <location evidence="1">Membrane</location>
        <topology evidence="1">Multi-pass membrane protein</topology>
    </subcellularLocation>
</comment>
<gene>
    <name evidence="9" type="ORF">ABB37_01784</name>
</gene>
<feature type="region of interest" description="Disordered" evidence="7">
    <location>
        <begin position="298"/>
        <end position="326"/>
    </location>
</feature>
<dbReference type="Pfam" id="PF01733">
    <property type="entry name" value="Nucleoside_tran"/>
    <property type="match status" value="1"/>
</dbReference>
<evidence type="ECO:0000256" key="3">
    <source>
        <dbReference type="ARBA" id="ARBA00022448"/>
    </source>
</evidence>
<proteinExistence type="inferred from homology"/>
<feature type="transmembrane region" description="Helical" evidence="8">
    <location>
        <begin position="484"/>
        <end position="509"/>
    </location>
</feature>
<feature type="transmembrane region" description="Helical" evidence="8">
    <location>
        <begin position="7"/>
        <end position="25"/>
    </location>
</feature>
<feature type="compositionally biased region" description="Polar residues" evidence="7">
    <location>
        <begin position="307"/>
        <end position="317"/>
    </location>
</feature>
<evidence type="ECO:0000256" key="4">
    <source>
        <dbReference type="ARBA" id="ARBA00022692"/>
    </source>
</evidence>
<organism evidence="9 10">
    <name type="scientific">Leptomonas pyrrhocoris</name>
    <name type="common">Firebug parasite</name>
    <dbReference type="NCBI Taxonomy" id="157538"/>
    <lineage>
        <taxon>Eukaryota</taxon>
        <taxon>Discoba</taxon>
        <taxon>Euglenozoa</taxon>
        <taxon>Kinetoplastea</taxon>
        <taxon>Metakinetoplastina</taxon>
        <taxon>Trypanosomatida</taxon>
        <taxon>Trypanosomatidae</taxon>
        <taxon>Leishmaniinae</taxon>
        <taxon>Leptomonas</taxon>
    </lineage>
</organism>
<accession>A0A0M9G9M3</accession>
<feature type="transmembrane region" description="Helical" evidence="8">
    <location>
        <begin position="127"/>
        <end position="151"/>
    </location>
</feature>
<feature type="transmembrane region" description="Helical" evidence="8">
    <location>
        <begin position="98"/>
        <end position="121"/>
    </location>
</feature>
<reference evidence="9 10" key="1">
    <citation type="submission" date="2015-07" db="EMBL/GenBank/DDBJ databases">
        <title>High-quality genome of monoxenous trypanosomatid Leptomonas pyrrhocoris.</title>
        <authorList>
            <person name="Flegontov P."/>
            <person name="Butenko A."/>
            <person name="Firsov S."/>
            <person name="Vlcek C."/>
            <person name="Logacheva M.D."/>
            <person name="Field M."/>
            <person name="Filatov D."/>
            <person name="Flegontova O."/>
            <person name="Gerasimov E."/>
            <person name="Jackson A.P."/>
            <person name="Kelly S."/>
            <person name="Opperdoes F."/>
            <person name="O'Reilly A."/>
            <person name="Votypka J."/>
            <person name="Yurchenko V."/>
            <person name="Lukes J."/>
        </authorList>
    </citation>
    <scope>NUCLEOTIDE SEQUENCE [LARGE SCALE GENOMIC DNA]</scope>
    <source>
        <strain evidence="9">H10</strain>
    </source>
</reference>
<dbReference type="PANTHER" id="PTHR10332">
    <property type="entry name" value="EQUILIBRATIVE NUCLEOSIDE TRANSPORTER"/>
    <property type="match status" value="1"/>
</dbReference>
<dbReference type="PANTHER" id="PTHR10332:SF10">
    <property type="entry name" value="EQUILIBRATIVE NUCLEOSIDE TRANSPORTER 4"/>
    <property type="match status" value="1"/>
</dbReference>
<keyword evidence="5 8" id="KW-1133">Transmembrane helix</keyword>
<evidence type="ECO:0000313" key="10">
    <source>
        <dbReference type="Proteomes" id="UP000037923"/>
    </source>
</evidence>
<dbReference type="SUPFAM" id="SSF103473">
    <property type="entry name" value="MFS general substrate transporter"/>
    <property type="match status" value="1"/>
</dbReference>
<feature type="transmembrane region" description="Helical" evidence="8">
    <location>
        <begin position="340"/>
        <end position="366"/>
    </location>
</feature>
<dbReference type="Proteomes" id="UP000037923">
    <property type="component" value="Unassembled WGS sequence"/>
</dbReference>
<keyword evidence="6 8" id="KW-0472">Membrane</keyword>
<feature type="transmembrane region" description="Helical" evidence="8">
    <location>
        <begin position="65"/>
        <end position="86"/>
    </location>
</feature>
<feature type="transmembrane region" description="Helical" evidence="8">
    <location>
        <begin position="386"/>
        <end position="406"/>
    </location>
</feature>
<evidence type="ECO:0000256" key="5">
    <source>
        <dbReference type="ARBA" id="ARBA00022989"/>
    </source>
</evidence>
<evidence type="ECO:0000256" key="6">
    <source>
        <dbReference type="ARBA" id="ARBA00023136"/>
    </source>
</evidence>
<dbReference type="VEuPathDB" id="TriTrypDB:LpyrH10_02_7580"/>
<dbReference type="RefSeq" id="XP_015663935.1">
    <property type="nucleotide sequence ID" value="XM_015798415.1"/>
</dbReference>
<evidence type="ECO:0000256" key="2">
    <source>
        <dbReference type="ARBA" id="ARBA00007965"/>
    </source>
</evidence>
<evidence type="ECO:0000256" key="8">
    <source>
        <dbReference type="SAM" id="Phobius"/>
    </source>
</evidence>
<keyword evidence="4 8" id="KW-0812">Transmembrane</keyword>
<dbReference type="InterPro" id="IPR002259">
    <property type="entry name" value="Eqnu_transpt"/>
</dbReference>
<feature type="transmembrane region" description="Helical" evidence="8">
    <location>
        <begin position="450"/>
        <end position="472"/>
    </location>
</feature>
<feature type="transmembrane region" description="Helical" evidence="8">
    <location>
        <begin position="418"/>
        <end position="438"/>
    </location>
</feature>
<evidence type="ECO:0000313" key="9">
    <source>
        <dbReference type="EMBL" id="KPA85496.1"/>
    </source>
</evidence>
<dbReference type="InterPro" id="IPR036259">
    <property type="entry name" value="MFS_trans_sf"/>
</dbReference>
<comment type="caution">
    <text evidence="9">The sequence shown here is derived from an EMBL/GenBank/DDBJ whole genome shotgun (WGS) entry which is preliminary data.</text>
</comment>
<feature type="transmembrane region" description="Helical" evidence="8">
    <location>
        <begin position="197"/>
        <end position="217"/>
    </location>
</feature>
<dbReference type="GO" id="GO:0005337">
    <property type="term" value="F:nucleoside transmembrane transporter activity"/>
    <property type="evidence" value="ECO:0007669"/>
    <property type="project" value="InterPro"/>
</dbReference>
<dbReference type="GO" id="GO:0005886">
    <property type="term" value="C:plasma membrane"/>
    <property type="evidence" value="ECO:0007669"/>
    <property type="project" value="TreeGrafter"/>
</dbReference>
<protein>
    <submittedName>
        <fullName evidence="9">Nucleobase/nucleoside transporter</fullName>
    </submittedName>
</protein>
<evidence type="ECO:0000256" key="7">
    <source>
        <dbReference type="SAM" id="MobiDB-lite"/>
    </source>
</evidence>